<keyword evidence="2" id="KW-0378">Hydrolase</keyword>
<protein>
    <submittedName>
        <fullName evidence="2">Class A beta-lactamase-related serine hydrolase</fullName>
    </submittedName>
</protein>
<accession>A0A399D5Y9</accession>
<dbReference type="AlphaFoldDB" id="A0A399D5Y9"/>
<organism evidence="2 3">
    <name type="scientific">Mariniphaga sediminis</name>
    <dbReference type="NCBI Taxonomy" id="1628158"/>
    <lineage>
        <taxon>Bacteria</taxon>
        <taxon>Pseudomonadati</taxon>
        <taxon>Bacteroidota</taxon>
        <taxon>Bacteroidia</taxon>
        <taxon>Marinilabiliales</taxon>
        <taxon>Prolixibacteraceae</taxon>
        <taxon>Mariniphaga</taxon>
    </lineage>
</organism>
<dbReference type="Gene3D" id="3.40.710.10">
    <property type="entry name" value="DD-peptidase/beta-lactamase superfamily"/>
    <property type="match status" value="1"/>
</dbReference>
<dbReference type="InterPro" id="IPR012338">
    <property type="entry name" value="Beta-lactam/transpept-like"/>
</dbReference>
<dbReference type="PROSITE" id="PS50866">
    <property type="entry name" value="GOLD"/>
    <property type="match status" value="1"/>
</dbReference>
<evidence type="ECO:0000313" key="3">
    <source>
        <dbReference type="Proteomes" id="UP000266441"/>
    </source>
</evidence>
<dbReference type="PANTHER" id="PTHR46825">
    <property type="entry name" value="D-ALANYL-D-ALANINE-CARBOXYPEPTIDASE/ENDOPEPTIDASE AMPH"/>
    <property type="match status" value="1"/>
</dbReference>
<dbReference type="EMBL" id="QWET01000001">
    <property type="protein sequence ID" value="RIH66997.1"/>
    <property type="molecule type" value="Genomic_DNA"/>
</dbReference>
<keyword evidence="3" id="KW-1185">Reference proteome</keyword>
<dbReference type="Proteomes" id="UP000266441">
    <property type="component" value="Unassembled WGS sequence"/>
</dbReference>
<dbReference type="SUPFAM" id="SSF56601">
    <property type="entry name" value="beta-lactamase/transpeptidase-like"/>
    <property type="match status" value="1"/>
</dbReference>
<dbReference type="InterPro" id="IPR050491">
    <property type="entry name" value="AmpC-like"/>
</dbReference>
<dbReference type="OrthoDB" id="9793489at2"/>
<dbReference type="RefSeq" id="WP_119348023.1">
    <property type="nucleotide sequence ID" value="NZ_QWET01000001.1"/>
</dbReference>
<sequence length="605" mass="68895">MKRLKISILLLFVICFGFHWNSKAQPSTENLFLGVETSKDIFPGQNHRFSIELDSGLQASGHIKQNGVNLNISVFSPTGKVLLSQDLQKNVHSAEPFSFETTEKGKYLVELLPVQGNIIHLENDKNRFVWDGERRVPYEAINQQGTYSILVEKADKGKTFSERIDELFRFYDRKEYPGVAMAIVKNDEVIYSKGYGVANVEYDIPVTVSTVFHIASVSKQFTGFALATLHHEGMISLDDAIQEYIPELQIESKITIRQMLNHTSGLRDQWMLMALAGWRMDDVITQNQLLKMIYNQKDLNFKPGEKYSYSNTNYTLAAQIVHRVTGKTLREWASERIFKPLGMDNTFFYDDHEEIVKNRAYSYDDRSGSLKKSNLNFANTGATGLFTTAGDFSKWLINFNEENVGNQAIFDLFTTKGILNNGTEIHYALGLALGEYKGHPVIDHSGVDAGYRSFMMFFPKDTLGIIVLSNIASCNTIQLAMKVADICFDIKTKPEVVCHESSETIVPYADTKEIDKNILEQYTGNYYCSELDTRYHFSIKNEKLVASHKRLEDIEFLSKGADIFKGTYWIFDHVEFVRDKEGKVYGFNVSNEGVEKITFIKTDGF</sequence>
<dbReference type="Pfam" id="PF00144">
    <property type="entry name" value="Beta-lactamase"/>
    <property type="match status" value="1"/>
</dbReference>
<gene>
    <name evidence="2" type="ORF">D1164_00765</name>
</gene>
<dbReference type="GO" id="GO:0016787">
    <property type="term" value="F:hydrolase activity"/>
    <property type="evidence" value="ECO:0007669"/>
    <property type="project" value="UniProtKB-KW"/>
</dbReference>
<feature type="domain" description="GOLD" evidence="1">
    <location>
        <begin position="28"/>
        <end position="206"/>
    </location>
</feature>
<evidence type="ECO:0000259" key="1">
    <source>
        <dbReference type="PROSITE" id="PS50866"/>
    </source>
</evidence>
<comment type="caution">
    <text evidence="2">The sequence shown here is derived from an EMBL/GenBank/DDBJ whole genome shotgun (WGS) entry which is preliminary data.</text>
</comment>
<dbReference type="PANTHER" id="PTHR46825:SF9">
    <property type="entry name" value="BETA-LACTAMASE-RELATED DOMAIN-CONTAINING PROTEIN"/>
    <property type="match status" value="1"/>
</dbReference>
<name>A0A399D5Y9_9BACT</name>
<evidence type="ECO:0000313" key="2">
    <source>
        <dbReference type="EMBL" id="RIH66997.1"/>
    </source>
</evidence>
<reference evidence="2 3" key="1">
    <citation type="journal article" date="2015" name="Int. J. Syst. Evol. Microbiol.">
        <title>Mariniphaga sediminis sp. nov., isolated from coastal sediment.</title>
        <authorList>
            <person name="Wang F.Q."/>
            <person name="Shen Q.Y."/>
            <person name="Chen G.J."/>
            <person name="Du Z.J."/>
        </authorList>
    </citation>
    <scope>NUCLEOTIDE SEQUENCE [LARGE SCALE GENOMIC DNA]</scope>
    <source>
        <strain evidence="2 3">SY21</strain>
    </source>
</reference>
<proteinExistence type="predicted"/>
<dbReference type="InterPro" id="IPR009038">
    <property type="entry name" value="GOLD_dom"/>
</dbReference>
<dbReference type="InterPro" id="IPR001466">
    <property type="entry name" value="Beta-lactam-related"/>
</dbReference>